<dbReference type="GO" id="GO:0016477">
    <property type="term" value="P:cell migration"/>
    <property type="evidence" value="ECO:0007669"/>
    <property type="project" value="TreeGrafter"/>
</dbReference>
<dbReference type="SUPFAM" id="SSF55550">
    <property type="entry name" value="SH2 domain"/>
    <property type="match status" value="1"/>
</dbReference>
<dbReference type="Proteomes" id="UP000887565">
    <property type="component" value="Unplaced"/>
</dbReference>
<keyword evidence="3 4" id="KW-0727">SH2 domain</keyword>
<feature type="domain" description="SH3" evidence="8">
    <location>
        <begin position="221"/>
        <end position="282"/>
    </location>
</feature>
<evidence type="ECO:0000256" key="2">
    <source>
        <dbReference type="ARBA" id="ARBA00022443"/>
    </source>
</evidence>
<evidence type="ECO:0000256" key="1">
    <source>
        <dbReference type="ARBA" id="ARBA00009756"/>
    </source>
</evidence>
<evidence type="ECO:0000256" key="6">
    <source>
        <dbReference type="SAM" id="MobiDB-lite"/>
    </source>
</evidence>
<evidence type="ECO:0000259" key="8">
    <source>
        <dbReference type="PROSITE" id="PS50002"/>
    </source>
</evidence>
<dbReference type="GO" id="GO:0030971">
    <property type="term" value="F:receptor tyrosine kinase binding"/>
    <property type="evidence" value="ECO:0007669"/>
    <property type="project" value="TreeGrafter"/>
</dbReference>
<dbReference type="WBParaSite" id="nRc.2.0.1.t04301-RA">
    <property type="protein sequence ID" value="nRc.2.0.1.t04301-RA"/>
    <property type="gene ID" value="nRc.2.0.1.g04301"/>
</dbReference>
<evidence type="ECO:0000256" key="4">
    <source>
        <dbReference type="PROSITE-ProRule" id="PRU00191"/>
    </source>
</evidence>
<dbReference type="GO" id="GO:0035591">
    <property type="term" value="F:signaling adaptor activity"/>
    <property type="evidence" value="ECO:0007669"/>
    <property type="project" value="TreeGrafter"/>
</dbReference>
<dbReference type="InterPro" id="IPR000980">
    <property type="entry name" value="SH2"/>
</dbReference>
<dbReference type="InterPro" id="IPR035458">
    <property type="entry name" value="CRK_SH3_C"/>
</dbReference>
<dbReference type="Pfam" id="PF07653">
    <property type="entry name" value="SH3_2"/>
    <property type="match status" value="1"/>
</dbReference>
<dbReference type="PANTHER" id="PTHR19969">
    <property type="entry name" value="SH2-SH3 ADAPTOR PROTEIN-RELATED"/>
    <property type="match status" value="1"/>
</dbReference>
<evidence type="ECO:0000256" key="5">
    <source>
        <dbReference type="PROSITE-ProRule" id="PRU00192"/>
    </source>
</evidence>
<reference evidence="10" key="1">
    <citation type="submission" date="2022-11" db="UniProtKB">
        <authorList>
            <consortium name="WormBaseParasite"/>
        </authorList>
    </citation>
    <scope>IDENTIFICATION</scope>
</reference>
<dbReference type="GO" id="GO:0007167">
    <property type="term" value="P:enzyme-linked receptor protein signaling pathway"/>
    <property type="evidence" value="ECO:0007669"/>
    <property type="project" value="TreeGrafter"/>
</dbReference>
<dbReference type="AlphaFoldDB" id="A0A915HRZ8"/>
<dbReference type="PANTHER" id="PTHR19969:SF5">
    <property type="entry name" value="CRK-LIKE PROTEIN"/>
    <property type="match status" value="1"/>
</dbReference>
<dbReference type="SMART" id="SM00326">
    <property type="entry name" value="SH3"/>
    <property type="match status" value="2"/>
</dbReference>
<dbReference type="Gene3D" id="2.30.30.40">
    <property type="entry name" value="SH3 Domains"/>
    <property type="match status" value="2"/>
</dbReference>
<dbReference type="InterPro" id="IPR001452">
    <property type="entry name" value="SH3_domain"/>
</dbReference>
<feature type="domain" description="SH3" evidence="8">
    <location>
        <begin position="128"/>
        <end position="189"/>
    </location>
</feature>
<keyword evidence="9" id="KW-1185">Reference proteome</keyword>
<dbReference type="SMART" id="SM00252">
    <property type="entry name" value="SH2"/>
    <property type="match status" value="1"/>
</dbReference>
<keyword evidence="2 5" id="KW-0728">SH3 domain</keyword>
<dbReference type="CDD" id="cd11759">
    <property type="entry name" value="SH3_CRK_C"/>
    <property type="match status" value="1"/>
</dbReference>
<evidence type="ECO:0000313" key="10">
    <source>
        <dbReference type="WBParaSite" id="nRc.2.0.1.t04301-RA"/>
    </source>
</evidence>
<sequence length="283" mass="32115">MADSQRNSSEPDRDDFPLTFDPADVSSWHFGDATREEVVQMLENEADGVFCVRESSSQKGNLVLSVKETDNGKDQPVSHYLITVTRTADNTPTSYVLGDQVFLSMTQLLKYYLGHYLESTNLLRPAKRVYVKMIAKYDFHGQEECDLPFKTNEILYVTSGKVENSWLMARNVLGRSGLIPSNYVEECQNEDGSCRNSCNSFITDNSHHSEDSSSINFPIKTLPAYARVKMPRNPNAYDKTALKLEVNDRIKVLKMDPSGTWEGELNGKIGFFPFTYIEWEDEA</sequence>
<feature type="region of interest" description="Disordered" evidence="6">
    <location>
        <begin position="1"/>
        <end position="20"/>
    </location>
</feature>
<evidence type="ECO:0000256" key="3">
    <source>
        <dbReference type="ARBA" id="ARBA00022999"/>
    </source>
</evidence>
<dbReference type="InterPro" id="IPR036028">
    <property type="entry name" value="SH3-like_dom_sf"/>
</dbReference>
<dbReference type="Pfam" id="PF00018">
    <property type="entry name" value="SH3_1"/>
    <property type="match status" value="1"/>
</dbReference>
<dbReference type="PRINTS" id="PR00401">
    <property type="entry name" value="SH2DOMAIN"/>
</dbReference>
<proteinExistence type="inferred from homology"/>
<dbReference type="InterPro" id="IPR051184">
    <property type="entry name" value="Tyrosine-phos_adapter"/>
</dbReference>
<dbReference type="OMA" id="SMTRQEA"/>
<evidence type="ECO:0000259" key="7">
    <source>
        <dbReference type="PROSITE" id="PS50001"/>
    </source>
</evidence>
<dbReference type="InterPro" id="IPR036860">
    <property type="entry name" value="SH2_dom_sf"/>
</dbReference>
<dbReference type="SUPFAM" id="SSF50044">
    <property type="entry name" value="SH3-domain"/>
    <property type="match status" value="2"/>
</dbReference>
<dbReference type="Gene3D" id="3.30.505.10">
    <property type="entry name" value="SH2 domain"/>
    <property type="match status" value="1"/>
</dbReference>
<dbReference type="GO" id="GO:0005737">
    <property type="term" value="C:cytoplasm"/>
    <property type="evidence" value="ECO:0007669"/>
    <property type="project" value="TreeGrafter"/>
</dbReference>
<dbReference type="PROSITE" id="PS50002">
    <property type="entry name" value="SH3"/>
    <property type="match status" value="2"/>
</dbReference>
<accession>A0A915HRZ8</accession>
<dbReference type="PROSITE" id="PS50001">
    <property type="entry name" value="SH2"/>
    <property type="match status" value="1"/>
</dbReference>
<evidence type="ECO:0000313" key="9">
    <source>
        <dbReference type="Proteomes" id="UP000887565"/>
    </source>
</evidence>
<dbReference type="Pfam" id="PF00017">
    <property type="entry name" value="SH2"/>
    <property type="match status" value="1"/>
</dbReference>
<name>A0A915HRZ8_ROMCU</name>
<feature type="domain" description="SH2" evidence="7">
    <location>
        <begin position="28"/>
        <end position="126"/>
    </location>
</feature>
<organism evidence="9 10">
    <name type="scientific">Romanomermis culicivorax</name>
    <name type="common">Nematode worm</name>
    <dbReference type="NCBI Taxonomy" id="13658"/>
    <lineage>
        <taxon>Eukaryota</taxon>
        <taxon>Metazoa</taxon>
        <taxon>Ecdysozoa</taxon>
        <taxon>Nematoda</taxon>
        <taxon>Enoplea</taxon>
        <taxon>Dorylaimia</taxon>
        <taxon>Mermithida</taxon>
        <taxon>Mermithoidea</taxon>
        <taxon>Mermithidae</taxon>
        <taxon>Romanomermis</taxon>
    </lineage>
</organism>
<comment type="similarity">
    <text evidence="1">Belongs to the CRK family.</text>
</comment>
<protein>
    <submittedName>
        <fullName evidence="10">Adapter molecule Crk</fullName>
    </submittedName>
</protein>